<reference evidence="3" key="1">
    <citation type="submission" date="2016-10" db="EMBL/GenBank/DDBJ databases">
        <authorList>
            <person name="Varghese N."/>
            <person name="Submissions S."/>
        </authorList>
    </citation>
    <scope>NUCLEOTIDE SEQUENCE [LARGE SCALE GENOMIC DNA]</scope>
    <source>
        <strain evidence="3">CGMCC 1.6474</strain>
    </source>
</reference>
<evidence type="ECO:0000313" key="2">
    <source>
        <dbReference type="EMBL" id="SFK89591.1"/>
    </source>
</evidence>
<organism evidence="2 3">
    <name type="scientific">Methylorubrum salsuginis</name>
    <dbReference type="NCBI Taxonomy" id="414703"/>
    <lineage>
        <taxon>Bacteria</taxon>
        <taxon>Pseudomonadati</taxon>
        <taxon>Pseudomonadota</taxon>
        <taxon>Alphaproteobacteria</taxon>
        <taxon>Hyphomicrobiales</taxon>
        <taxon>Methylobacteriaceae</taxon>
        <taxon>Methylorubrum</taxon>
    </lineage>
</organism>
<protein>
    <submittedName>
        <fullName evidence="2">Uncharacterized protein</fullName>
    </submittedName>
</protein>
<dbReference type="Proteomes" id="UP000198804">
    <property type="component" value="Unassembled WGS sequence"/>
</dbReference>
<evidence type="ECO:0000256" key="1">
    <source>
        <dbReference type="SAM" id="Phobius"/>
    </source>
</evidence>
<name>A0A1I4DCD8_9HYPH</name>
<feature type="transmembrane region" description="Helical" evidence="1">
    <location>
        <begin position="51"/>
        <end position="69"/>
    </location>
</feature>
<evidence type="ECO:0000313" key="3">
    <source>
        <dbReference type="Proteomes" id="UP000198804"/>
    </source>
</evidence>
<sequence>MTTVARAMLGMTVRAVGMPRGAGRWAPPTAANAEGTIEDGYRHQSIGSLQALGLAVAASMLLTGLLWIAL</sequence>
<keyword evidence="3" id="KW-1185">Reference proteome</keyword>
<proteinExistence type="predicted"/>
<dbReference type="OrthoDB" id="8002477at2"/>
<dbReference type="AlphaFoldDB" id="A0A1I4DCD8"/>
<keyword evidence="1" id="KW-0812">Transmembrane</keyword>
<gene>
    <name evidence="2" type="ORF">SAMN04488125_105239</name>
</gene>
<keyword evidence="1" id="KW-1133">Transmembrane helix</keyword>
<dbReference type="STRING" id="414703.SAMN04488125_105239"/>
<dbReference type="RefSeq" id="WP_131803776.1">
    <property type="nucleotide sequence ID" value="NZ_FOSV01000005.1"/>
</dbReference>
<accession>A0A1I4DCD8</accession>
<dbReference type="EMBL" id="FOSV01000005">
    <property type="protein sequence ID" value="SFK89591.1"/>
    <property type="molecule type" value="Genomic_DNA"/>
</dbReference>
<keyword evidence="1" id="KW-0472">Membrane</keyword>